<evidence type="ECO:0000256" key="3">
    <source>
        <dbReference type="SAM" id="MobiDB-lite"/>
    </source>
</evidence>
<keyword evidence="2" id="KW-0175">Coiled coil</keyword>
<dbReference type="PANTHER" id="PTHR45672:SF11">
    <property type="entry name" value="PROTEIN DISULFIDE-ISOMERASE C17H9.14C"/>
    <property type="match status" value="1"/>
</dbReference>
<feature type="compositionally biased region" description="Basic and acidic residues" evidence="3">
    <location>
        <begin position="641"/>
        <end position="650"/>
    </location>
</feature>
<feature type="compositionally biased region" description="Basic residues" evidence="3">
    <location>
        <begin position="651"/>
        <end position="660"/>
    </location>
</feature>
<dbReference type="CDD" id="cd02961">
    <property type="entry name" value="PDI_a_family"/>
    <property type="match status" value="3"/>
</dbReference>
<evidence type="ECO:0000313" key="6">
    <source>
        <dbReference type="Proteomes" id="UP000077202"/>
    </source>
</evidence>
<dbReference type="SUPFAM" id="SSF52833">
    <property type="entry name" value="Thioredoxin-like"/>
    <property type="match status" value="3"/>
</dbReference>
<feature type="compositionally biased region" description="Basic and acidic residues" evidence="3">
    <location>
        <begin position="621"/>
        <end position="633"/>
    </location>
</feature>
<dbReference type="Proteomes" id="UP000077202">
    <property type="component" value="Unassembled WGS sequence"/>
</dbReference>
<dbReference type="PROSITE" id="PS51352">
    <property type="entry name" value="THIOREDOXIN_2"/>
    <property type="match status" value="1"/>
</dbReference>
<proteinExistence type="inferred from homology"/>
<dbReference type="Gene3D" id="3.40.30.10">
    <property type="entry name" value="Glutaredoxin"/>
    <property type="match status" value="3"/>
</dbReference>
<comment type="caution">
    <text evidence="5">The sequence shown here is derived from an EMBL/GenBank/DDBJ whole genome shotgun (WGS) entry which is preliminary data.</text>
</comment>
<evidence type="ECO:0000259" key="4">
    <source>
        <dbReference type="PROSITE" id="PS51352"/>
    </source>
</evidence>
<dbReference type="GO" id="GO:0003756">
    <property type="term" value="F:protein disulfide isomerase activity"/>
    <property type="evidence" value="ECO:0007669"/>
    <property type="project" value="TreeGrafter"/>
</dbReference>
<feature type="coiled-coil region" evidence="2">
    <location>
        <begin position="458"/>
        <end position="497"/>
    </location>
</feature>
<feature type="domain" description="Thioredoxin" evidence="4">
    <location>
        <begin position="336"/>
        <end position="474"/>
    </location>
</feature>
<dbReference type="EMBL" id="LVLJ01004085">
    <property type="protein sequence ID" value="OAE18307.1"/>
    <property type="molecule type" value="Genomic_DNA"/>
</dbReference>
<dbReference type="Pfam" id="PF00085">
    <property type="entry name" value="Thioredoxin"/>
    <property type="match status" value="2"/>
</dbReference>
<dbReference type="GO" id="GO:0005783">
    <property type="term" value="C:endoplasmic reticulum"/>
    <property type="evidence" value="ECO:0007669"/>
    <property type="project" value="TreeGrafter"/>
</dbReference>
<dbReference type="AlphaFoldDB" id="A0A176VCL1"/>
<reference evidence="5" key="1">
    <citation type="submission" date="2016-03" db="EMBL/GenBank/DDBJ databases">
        <title>Mechanisms controlling the formation of the plant cell surface in tip-growing cells are functionally conserved among land plants.</title>
        <authorList>
            <person name="Honkanen S."/>
            <person name="Jones V.A."/>
            <person name="Morieri G."/>
            <person name="Champion C."/>
            <person name="Hetherington A.J."/>
            <person name="Kelly S."/>
            <person name="Saint-Marcoux D."/>
            <person name="Proust H."/>
            <person name="Prescott H."/>
            <person name="Dolan L."/>
        </authorList>
    </citation>
    <scope>NUCLEOTIDE SEQUENCE [LARGE SCALE GENOMIC DNA]</scope>
    <source>
        <tissue evidence="5">Whole gametophyte</tissue>
    </source>
</reference>
<evidence type="ECO:0000256" key="1">
    <source>
        <dbReference type="ARBA" id="ARBA00006347"/>
    </source>
</evidence>
<dbReference type="GO" id="GO:0006457">
    <property type="term" value="P:protein folding"/>
    <property type="evidence" value="ECO:0007669"/>
    <property type="project" value="TreeGrafter"/>
</dbReference>
<evidence type="ECO:0000313" key="5">
    <source>
        <dbReference type="EMBL" id="OAE18307.1"/>
    </source>
</evidence>
<sequence>MLQASEWLGGRSVRRLGMGPTAREEGSWGLSVCRQLQQQHALHHCTLLLYCVLNKVVTTRLGTSLELRGFGTDGSSFEGWSAIMPMSLLFWIFLGNMTTARAAAGAPARLHSGRACSARLVLGNLALGFRLGGWTDHTYLGSHDSSFRSRRMAMINLPCVATRAFILLILYMVSFTDASGGEENWRKLYKNQEADDEDGQCHGPKIVHVTDATFQNFDDGYLLLLYYSDWSGNSKKILPFWATLAQELDEAGVAITVGLIDSTQNRQNLASRYVHTLPQIFIFHGGQIVAHLVNERTLDDLKAAVVTVTELSESDLDDRKAEVLKQLEDTEAERSQKLQDEEMLHSLAALKFESQVTTLHKDNFYALTSKTDAVVFVYTLWCEHCKVMKADWLELAKDPQIPGVLVAKINLDDFSTFPGARLLEGVPSVLFFRDAAIYGYFNGSRNLEDLRIWANLLTSLTTEELKELVKELQEEEARNLQKAKDELIYEQALLKEEFDDILELSEDNFDGLTRGKSALILFYSERGERSQLMKPVWVSLSKQKELTGLLIARFPETDYRWRHEMEYIHGYPTVLFARNGVIIERYEGVQQLGELYHYAKTLLALSTEEARQKHAHLARTLQREKLMERERDRARHKAESKRREEETRKERQQKRKKKARTGTSTF</sequence>
<protein>
    <recommendedName>
        <fullName evidence="4">Thioredoxin domain-containing protein</fullName>
    </recommendedName>
</protein>
<accession>A0A176VCL1</accession>
<dbReference type="PANTHER" id="PTHR45672">
    <property type="entry name" value="PROTEIN DISULFIDE-ISOMERASE C17H9.14C-RELATED"/>
    <property type="match status" value="1"/>
</dbReference>
<name>A0A176VCL1_MARPO</name>
<keyword evidence="6" id="KW-1185">Reference proteome</keyword>
<evidence type="ECO:0000256" key="2">
    <source>
        <dbReference type="SAM" id="Coils"/>
    </source>
</evidence>
<dbReference type="InterPro" id="IPR036249">
    <property type="entry name" value="Thioredoxin-like_sf"/>
</dbReference>
<comment type="similarity">
    <text evidence="1">Belongs to the protein disulfide isomerase family.</text>
</comment>
<gene>
    <name evidence="5" type="ORF">AXG93_436s1380</name>
</gene>
<dbReference type="InterPro" id="IPR013766">
    <property type="entry name" value="Thioredoxin_domain"/>
</dbReference>
<feature type="coiled-coil region" evidence="2">
    <location>
        <begin position="313"/>
        <end position="340"/>
    </location>
</feature>
<dbReference type="InterPro" id="IPR051063">
    <property type="entry name" value="PDI"/>
</dbReference>
<feature type="region of interest" description="Disordered" evidence="3">
    <location>
        <begin position="615"/>
        <end position="666"/>
    </location>
</feature>
<organism evidence="5 6">
    <name type="scientific">Marchantia polymorpha subsp. ruderalis</name>
    <dbReference type="NCBI Taxonomy" id="1480154"/>
    <lineage>
        <taxon>Eukaryota</taxon>
        <taxon>Viridiplantae</taxon>
        <taxon>Streptophyta</taxon>
        <taxon>Embryophyta</taxon>
        <taxon>Marchantiophyta</taxon>
        <taxon>Marchantiopsida</taxon>
        <taxon>Marchantiidae</taxon>
        <taxon>Marchantiales</taxon>
        <taxon>Marchantiaceae</taxon>
        <taxon>Marchantia</taxon>
    </lineage>
</organism>
<dbReference type="PROSITE" id="PS00194">
    <property type="entry name" value="THIOREDOXIN_1"/>
    <property type="match status" value="1"/>
</dbReference>
<dbReference type="InterPro" id="IPR017937">
    <property type="entry name" value="Thioredoxin_CS"/>
</dbReference>